<evidence type="ECO:0000313" key="4">
    <source>
        <dbReference type="Proteomes" id="UP000195221"/>
    </source>
</evidence>
<name>A0A242MW16_CABSO</name>
<reference evidence="1 4" key="2">
    <citation type="submission" date="2017-03" db="EMBL/GenBank/DDBJ databases">
        <title>Genome analysis of strain PAMC 26577.</title>
        <authorList>
            <person name="Oh H.-M."/>
            <person name="Yang J.-A."/>
        </authorList>
    </citation>
    <scope>NUCLEOTIDE SEQUENCE [LARGE SCALE GENOMIC DNA]</scope>
    <source>
        <strain evidence="1 4">PAMC 26577</strain>
    </source>
</reference>
<reference evidence="2 3" key="1">
    <citation type="submission" date="2017-03" db="EMBL/GenBank/DDBJ databases">
        <title>Genome analysis of strain PAMC 26510.</title>
        <authorList>
            <person name="Oh H.-M."/>
            <person name="Yang J.-A."/>
        </authorList>
    </citation>
    <scope>NUCLEOTIDE SEQUENCE [LARGE SCALE GENOMIC DNA]</scope>
    <source>
        <strain evidence="2 3">PAMC 26510</strain>
    </source>
</reference>
<organism evidence="2 3">
    <name type="scientific">Caballeronia sordidicola</name>
    <name type="common">Burkholderia sordidicola</name>
    <dbReference type="NCBI Taxonomy" id="196367"/>
    <lineage>
        <taxon>Bacteria</taxon>
        <taxon>Pseudomonadati</taxon>
        <taxon>Pseudomonadota</taxon>
        <taxon>Betaproteobacteria</taxon>
        <taxon>Burkholderiales</taxon>
        <taxon>Burkholderiaceae</taxon>
        <taxon>Caballeronia</taxon>
    </lineage>
</organism>
<proteinExistence type="predicted"/>
<gene>
    <name evidence="2" type="ORF">PAMC26510_13815</name>
    <name evidence="1" type="ORF">PAMC26577_26645</name>
</gene>
<sequence length="39" mass="4505">MKSTGALSPLRLFDIEHHWLAKAGIWKKRRLDVQACAQE</sequence>
<dbReference type="Proteomes" id="UP000194546">
    <property type="component" value="Unassembled WGS sequence"/>
</dbReference>
<dbReference type="EMBL" id="NBTY01000073">
    <property type="protein sequence ID" value="OTP75513.1"/>
    <property type="molecule type" value="Genomic_DNA"/>
</dbReference>
<dbReference type="Proteomes" id="UP000195221">
    <property type="component" value="Unassembled WGS sequence"/>
</dbReference>
<accession>A0A242MW16</accession>
<comment type="caution">
    <text evidence="2">The sequence shown here is derived from an EMBL/GenBank/DDBJ whole genome shotgun (WGS) entry which is preliminary data.</text>
</comment>
<evidence type="ECO:0000313" key="2">
    <source>
        <dbReference type="EMBL" id="OTP75513.1"/>
    </source>
</evidence>
<evidence type="ECO:0000313" key="3">
    <source>
        <dbReference type="Proteomes" id="UP000194546"/>
    </source>
</evidence>
<evidence type="ECO:0000313" key="1">
    <source>
        <dbReference type="EMBL" id="OTP70637.1"/>
    </source>
</evidence>
<dbReference type="EMBL" id="NBTZ01000106">
    <property type="protein sequence ID" value="OTP70637.1"/>
    <property type="molecule type" value="Genomic_DNA"/>
</dbReference>
<protein>
    <submittedName>
        <fullName evidence="2">Uncharacterized protein</fullName>
    </submittedName>
</protein>
<dbReference type="AlphaFoldDB" id="A0A242MW16"/>